<evidence type="ECO:0000256" key="2">
    <source>
        <dbReference type="ARBA" id="ARBA00022679"/>
    </source>
</evidence>
<reference evidence="6 7" key="1">
    <citation type="submission" date="2020-03" db="EMBL/GenBank/DDBJ databases">
        <title>Whole genome shotgun sequence of Phytohabitans rumicis NBRC 108638.</title>
        <authorList>
            <person name="Komaki H."/>
            <person name="Tamura T."/>
        </authorList>
    </citation>
    <scope>NUCLEOTIDE SEQUENCE [LARGE SCALE GENOMIC DNA]</scope>
    <source>
        <strain evidence="6 7">NBRC 108638</strain>
    </source>
</reference>
<comment type="similarity">
    <text evidence="1 4">Belongs to the thiolase-like superfamily. Beta-ketoacyl-ACP synthases family.</text>
</comment>
<dbReference type="InterPro" id="IPR014030">
    <property type="entry name" value="Ketoacyl_synth_N"/>
</dbReference>
<evidence type="ECO:0000256" key="1">
    <source>
        <dbReference type="ARBA" id="ARBA00008467"/>
    </source>
</evidence>
<name>A0A6V8LC37_9ACTN</name>
<protein>
    <submittedName>
        <fullName evidence="6">3-oxoacyl-[acyl-carrier-protein] synthase 2</fullName>
    </submittedName>
</protein>
<dbReference type="InterPro" id="IPR014031">
    <property type="entry name" value="Ketoacyl_synth_C"/>
</dbReference>
<dbReference type="SUPFAM" id="SSF53901">
    <property type="entry name" value="Thiolase-like"/>
    <property type="match status" value="2"/>
</dbReference>
<dbReference type="GO" id="GO:0030497">
    <property type="term" value="P:fatty acid elongation"/>
    <property type="evidence" value="ECO:0007669"/>
    <property type="project" value="UniProtKB-ARBA"/>
</dbReference>
<dbReference type="PANTHER" id="PTHR11712:SF336">
    <property type="entry name" value="3-OXOACYL-[ACYL-CARRIER-PROTEIN] SYNTHASE, MITOCHONDRIAL"/>
    <property type="match status" value="1"/>
</dbReference>
<dbReference type="FunFam" id="3.40.47.10:FF:000029">
    <property type="entry name" value="3-oxoacyl-[acyl-carrier-protein] synthase 1"/>
    <property type="match status" value="1"/>
</dbReference>
<evidence type="ECO:0000259" key="5">
    <source>
        <dbReference type="PROSITE" id="PS52004"/>
    </source>
</evidence>
<dbReference type="PROSITE" id="PS00606">
    <property type="entry name" value="KS3_1"/>
    <property type="match status" value="1"/>
</dbReference>
<dbReference type="PANTHER" id="PTHR11712">
    <property type="entry name" value="POLYKETIDE SYNTHASE-RELATED"/>
    <property type="match status" value="1"/>
</dbReference>
<dbReference type="InterPro" id="IPR018201">
    <property type="entry name" value="Ketoacyl_synth_AS"/>
</dbReference>
<gene>
    <name evidence="6" type="ORF">Prum_052590</name>
</gene>
<keyword evidence="3" id="KW-0012">Acyltransferase</keyword>
<dbReference type="Pfam" id="PF02801">
    <property type="entry name" value="Ketoacyl-synt_C"/>
    <property type="match status" value="1"/>
</dbReference>
<dbReference type="NCBIfam" id="NF005589">
    <property type="entry name" value="PRK07314.1"/>
    <property type="match status" value="1"/>
</dbReference>
<dbReference type="PROSITE" id="PS52004">
    <property type="entry name" value="KS3_2"/>
    <property type="match status" value="1"/>
</dbReference>
<accession>A0A6V8LC37</accession>
<keyword evidence="7" id="KW-1185">Reference proteome</keyword>
<evidence type="ECO:0000313" key="7">
    <source>
        <dbReference type="Proteomes" id="UP000482960"/>
    </source>
</evidence>
<dbReference type="SMART" id="SM00825">
    <property type="entry name" value="PKS_KS"/>
    <property type="match status" value="1"/>
</dbReference>
<dbReference type="Gene3D" id="3.40.47.10">
    <property type="match status" value="1"/>
</dbReference>
<dbReference type="FunFam" id="3.40.47.10:FF:000018">
    <property type="entry name" value="3-oxoacyl-[acyl-carrier-protein] synthase 2"/>
    <property type="match status" value="1"/>
</dbReference>
<keyword evidence="2 4" id="KW-0808">Transferase</keyword>
<dbReference type="GO" id="GO:0004315">
    <property type="term" value="F:3-oxoacyl-[acyl-carrier-protein] synthase activity"/>
    <property type="evidence" value="ECO:0007669"/>
    <property type="project" value="InterPro"/>
</dbReference>
<feature type="domain" description="Ketosynthase family 3 (KS3)" evidence="5">
    <location>
        <begin position="6"/>
        <end position="413"/>
    </location>
</feature>
<evidence type="ECO:0000256" key="3">
    <source>
        <dbReference type="ARBA" id="ARBA00023315"/>
    </source>
</evidence>
<dbReference type="Proteomes" id="UP000482960">
    <property type="component" value="Unassembled WGS sequence"/>
</dbReference>
<dbReference type="CDD" id="cd00834">
    <property type="entry name" value="KAS_I_II"/>
    <property type="match status" value="1"/>
</dbReference>
<dbReference type="RefSeq" id="WP_173078661.1">
    <property type="nucleotide sequence ID" value="NZ_BAABJB010000004.1"/>
</dbReference>
<dbReference type="InterPro" id="IPR016039">
    <property type="entry name" value="Thiolase-like"/>
</dbReference>
<evidence type="ECO:0000313" key="6">
    <source>
        <dbReference type="EMBL" id="GFJ91617.1"/>
    </source>
</evidence>
<dbReference type="AlphaFoldDB" id="A0A6V8LC37"/>
<reference evidence="6 7" key="2">
    <citation type="submission" date="2020-03" db="EMBL/GenBank/DDBJ databases">
        <authorList>
            <person name="Ichikawa N."/>
            <person name="Kimura A."/>
            <person name="Kitahashi Y."/>
            <person name="Uohara A."/>
        </authorList>
    </citation>
    <scope>NUCLEOTIDE SEQUENCE [LARGE SCALE GENOMIC DNA]</scope>
    <source>
        <strain evidence="6 7">NBRC 108638</strain>
    </source>
</reference>
<dbReference type="EMBL" id="BLPG01000001">
    <property type="protein sequence ID" value="GFJ91617.1"/>
    <property type="molecule type" value="Genomic_DNA"/>
</dbReference>
<proteinExistence type="inferred from homology"/>
<dbReference type="InterPro" id="IPR000794">
    <property type="entry name" value="Beta-ketoacyl_synthase"/>
</dbReference>
<comment type="caution">
    <text evidence="6">The sequence shown here is derived from an EMBL/GenBank/DDBJ whole genome shotgun (WGS) entry which is preliminary data.</text>
</comment>
<dbReference type="InterPro" id="IPR020841">
    <property type="entry name" value="PKS_Beta-ketoAc_synthase_dom"/>
</dbReference>
<evidence type="ECO:0000256" key="4">
    <source>
        <dbReference type="RuleBase" id="RU003694"/>
    </source>
</evidence>
<dbReference type="Pfam" id="PF00109">
    <property type="entry name" value="ketoacyl-synt"/>
    <property type="match status" value="1"/>
</dbReference>
<organism evidence="6 7">
    <name type="scientific">Phytohabitans rumicis</name>
    <dbReference type="NCBI Taxonomy" id="1076125"/>
    <lineage>
        <taxon>Bacteria</taxon>
        <taxon>Bacillati</taxon>
        <taxon>Actinomycetota</taxon>
        <taxon>Actinomycetes</taxon>
        <taxon>Micromonosporales</taxon>
        <taxon>Micromonosporaceae</taxon>
    </lineage>
</organism>
<sequence length="422" mass="43141">MTTAARPVAVVTGIGLVTPVGRDRDEFFDALCVGKSGLVRPPEGHELDGMVDAAAFAPDIEPGSVLPLVESRGADRFLLMGLAAADDAVADAGLVVGQDVDPRRVAVAVSSGAGGLITFEQQALARHERGQAGVSAFLYPAFLANMAAARIAIKYGIRGYSSAIATACAASAHAIADALRLIRAGDADVVLCGGAEAPLGRTGVAGFANARALARGWTDPTASSRPFDRRRNGFVLGEGAGVLVIERREHADARGVAGYADLIGWGGTTDAHHPTMPRPDGSGAAESMRLAIASAGLAPADVAYVNAHGTSTKAGDVAETRAIRTAFGAYQPAVSSTKSVTGHLLGGAGVVESAATVLALARGTLPPTHNLDEPDPDCDLDHVRGMPRTGQFGAALSNSFAFGGHNVSLLFGQPSTRLRRVD</sequence>